<organism evidence="9">
    <name type="scientific">Polypedilum vanderplanki</name>
    <name type="common">Sleeping chironomid midge</name>
    <dbReference type="NCBI Taxonomy" id="319348"/>
    <lineage>
        <taxon>Eukaryota</taxon>
        <taxon>Metazoa</taxon>
        <taxon>Ecdysozoa</taxon>
        <taxon>Arthropoda</taxon>
        <taxon>Hexapoda</taxon>
        <taxon>Insecta</taxon>
        <taxon>Pterygota</taxon>
        <taxon>Neoptera</taxon>
        <taxon>Endopterygota</taxon>
        <taxon>Diptera</taxon>
        <taxon>Nematocera</taxon>
        <taxon>Chironomoidea</taxon>
        <taxon>Chironomidae</taxon>
        <taxon>Chironominae</taxon>
        <taxon>Polypedilum</taxon>
        <taxon>Polypedilum</taxon>
    </lineage>
</organism>
<evidence type="ECO:0000256" key="3">
    <source>
        <dbReference type="ARBA" id="ARBA00022621"/>
    </source>
</evidence>
<keyword evidence="1 6" id="KW-0813">Transport</keyword>
<evidence type="ECO:0000256" key="2">
    <source>
        <dbReference type="ARBA" id="ARBA00022617"/>
    </source>
</evidence>
<gene>
    <name evidence="9" type="primary">PvHb3</name>
</gene>
<evidence type="ECO:0000256" key="1">
    <source>
        <dbReference type="ARBA" id="ARBA00022448"/>
    </source>
</evidence>
<evidence type="ECO:0000256" key="5">
    <source>
        <dbReference type="ARBA" id="ARBA00023004"/>
    </source>
</evidence>
<dbReference type="Pfam" id="PF00042">
    <property type="entry name" value="Globin"/>
    <property type="match status" value="1"/>
</dbReference>
<dbReference type="GO" id="GO:0005576">
    <property type="term" value="C:extracellular region"/>
    <property type="evidence" value="ECO:0007669"/>
    <property type="project" value="InterPro"/>
</dbReference>
<proteinExistence type="evidence at transcript level"/>
<dbReference type="PANTHER" id="PTHR47217">
    <property type="entry name" value="GLOBIN-LIKE PROTEIN"/>
    <property type="match status" value="1"/>
</dbReference>
<feature type="chain" id="PRO_5004536994" evidence="7">
    <location>
        <begin position="17"/>
        <end position="133"/>
    </location>
</feature>
<dbReference type="GO" id="GO:0046872">
    <property type="term" value="F:metal ion binding"/>
    <property type="evidence" value="ECO:0007669"/>
    <property type="project" value="UniProtKB-KW"/>
</dbReference>
<dbReference type="InterPro" id="IPR000971">
    <property type="entry name" value="Globin"/>
</dbReference>
<keyword evidence="7" id="KW-0732">Signal</keyword>
<dbReference type="GO" id="GO:0005833">
    <property type="term" value="C:hemoglobin complex"/>
    <property type="evidence" value="ECO:0007669"/>
    <property type="project" value="InterPro"/>
</dbReference>
<dbReference type="GO" id="GO:0005344">
    <property type="term" value="F:oxygen carrier activity"/>
    <property type="evidence" value="ECO:0007669"/>
    <property type="project" value="UniProtKB-KW"/>
</dbReference>
<comment type="similarity">
    <text evidence="6">Belongs to the globin family.</text>
</comment>
<feature type="signal peptide" evidence="7">
    <location>
        <begin position="1"/>
        <end position="16"/>
    </location>
</feature>
<dbReference type="PANTHER" id="PTHR47217:SF1">
    <property type="entry name" value="GLOBIN-LIKE PROTEIN"/>
    <property type="match status" value="1"/>
</dbReference>
<dbReference type="Gene3D" id="1.10.490.10">
    <property type="entry name" value="Globins"/>
    <property type="match status" value="1"/>
</dbReference>
<evidence type="ECO:0000313" key="9">
    <source>
        <dbReference type="EMBL" id="BAN67570.1"/>
    </source>
</evidence>
<accession>S6CDF9</accession>
<keyword evidence="3 6" id="KW-0561">Oxygen transport</keyword>
<name>S6CDF9_POLVA</name>
<dbReference type="InterPro" id="IPR012292">
    <property type="entry name" value="Globin/Proto"/>
</dbReference>
<evidence type="ECO:0000256" key="4">
    <source>
        <dbReference type="ARBA" id="ARBA00022723"/>
    </source>
</evidence>
<dbReference type="PRINTS" id="PR00611">
    <property type="entry name" value="ERYTHCRUORIN"/>
</dbReference>
<keyword evidence="2 6" id="KW-0349">Heme</keyword>
<evidence type="ECO:0000256" key="6">
    <source>
        <dbReference type="RuleBase" id="RU000356"/>
    </source>
</evidence>
<evidence type="ECO:0000259" key="8">
    <source>
        <dbReference type="PROSITE" id="PS01033"/>
    </source>
</evidence>
<keyword evidence="4" id="KW-0479">Metal-binding</keyword>
<dbReference type="CDD" id="cd01040">
    <property type="entry name" value="Mb-like"/>
    <property type="match status" value="1"/>
</dbReference>
<dbReference type="InterPro" id="IPR044399">
    <property type="entry name" value="Mb-like_M"/>
</dbReference>
<dbReference type="InterPro" id="IPR009050">
    <property type="entry name" value="Globin-like_sf"/>
</dbReference>
<dbReference type="GO" id="GO:0019825">
    <property type="term" value="F:oxygen binding"/>
    <property type="evidence" value="ECO:0007669"/>
    <property type="project" value="InterPro"/>
</dbReference>
<feature type="domain" description="Globin" evidence="8">
    <location>
        <begin position="23"/>
        <end position="133"/>
    </location>
</feature>
<dbReference type="EMBL" id="AB842113">
    <property type="protein sequence ID" value="BAN67570.1"/>
    <property type="molecule type" value="mRNA"/>
</dbReference>
<evidence type="ECO:0000256" key="7">
    <source>
        <dbReference type="SAM" id="SignalP"/>
    </source>
</evidence>
<reference evidence="9" key="1">
    <citation type="submission" date="2013-07" db="EMBL/GenBank/DDBJ databases">
        <title>Functional and evolutionary insights for the origin and mechanisms of complete desiccation tolerance from genome of the sleeping chironomid Polypedilum vanderplanki.</title>
        <authorList>
            <person name="Gusev O."/>
            <person name="Suetsugu Y."/>
            <person name="Cornette R."/>
            <person name="Kawashima T."/>
            <person name="Logacheva M."/>
            <person name="Kondrashev A."/>
            <person name="Penin A."/>
            <person name="Hatanaka R."/>
            <person name="Kikuta S."/>
            <person name="Shimura S."/>
            <person name="Katayose Y."/>
            <person name="Matsumoto T."/>
            <person name="Shagimardanova E."/>
            <person name="Alexeev D."/>
            <person name="Govorun V."/>
            <person name="Wisecaver J."/>
            <person name="Mikheyev A."/>
            <person name="Koyanagi R."/>
            <person name="Nishiyama T."/>
            <person name="Shigenobu S."/>
            <person name="Shibata T.F."/>
            <person name="Hasebe M."/>
            <person name="Okuda T."/>
            <person name="Satoh N."/>
            <person name="Kikawada T."/>
        </authorList>
    </citation>
    <scope>NUCLEOTIDE SEQUENCE</scope>
</reference>
<dbReference type="AlphaFoldDB" id="S6CDF9"/>
<keyword evidence="5" id="KW-0408">Iron</keyword>
<sequence length="133" mass="15468">MELFFIFTFCIAATTASNYHWFTMSADKVTLVKSTWNEVKENEVEILYGVFKDYPNIQARFPKFTGKDLKMIKNTVDFTIQATRTASFLNTYINLLGKDSTQPAIKQMLNTMGENHKKRGITKENFEFFKIHS</sequence>
<dbReference type="GO" id="GO:0020037">
    <property type="term" value="F:heme binding"/>
    <property type="evidence" value="ECO:0007669"/>
    <property type="project" value="InterPro"/>
</dbReference>
<protein>
    <submittedName>
        <fullName evidence="9">Globin</fullName>
    </submittedName>
</protein>
<dbReference type="PROSITE" id="PS01033">
    <property type="entry name" value="GLOBIN"/>
    <property type="match status" value="1"/>
</dbReference>
<dbReference type="SUPFAM" id="SSF46458">
    <property type="entry name" value="Globin-like"/>
    <property type="match status" value="1"/>
</dbReference>
<dbReference type="InterPro" id="IPR002336">
    <property type="entry name" value="Erythrocruorin"/>
</dbReference>